<sequence length="82" mass="8781">MQRDETPSATQLLIQGTSQAAGFVIGALLGRWLGTLVGWDAFGPDGYTWPAMAGIVLIGLGGGAGLQLARRWYNRRYGISRT</sequence>
<feature type="transmembrane region" description="Helical" evidence="1">
    <location>
        <begin position="46"/>
        <end position="66"/>
    </location>
</feature>
<keyword evidence="3" id="KW-1185">Reference proteome</keyword>
<proteinExistence type="predicted"/>
<name>A0ABV2Q511_9BURK</name>
<dbReference type="RefSeq" id="WP_354442020.1">
    <property type="nucleotide sequence ID" value="NZ_JBEPSH010000002.1"/>
</dbReference>
<reference evidence="2 3" key="1">
    <citation type="submission" date="2024-06" db="EMBL/GenBank/DDBJ databases">
        <title>Sorghum-associated microbial communities from plants grown in Nebraska, USA.</title>
        <authorList>
            <person name="Schachtman D."/>
        </authorList>
    </citation>
    <scope>NUCLEOTIDE SEQUENCE [LARGE SCALE GENOMIC DNA]</scope>
    <source>
        <strain evidence="2 3">2709</strain>
    </source>
</reference>
<evidence type="ECO:0000256" key="1">
    <source>
        <dbReference type="SAM" id="Phobius"/>
    </source>
</evidence>
<dbReference type="EMBL" id="JBEPSH010000002">
    <property type="protein sequence ID" value="MET4576126.1"/>
    <property type="molecule type" value="Genomic_DNA"/>
</dbReference>
<protein>
    <submittedName>
        <fullName evidence="2">Uncharacterized protein</fullName>
    </submittedName>
</protein>
<accession>A0ABV2Q511</accession>
<evidence type="ECO:0000313" key="3">
    <source>
        <dbReference type="Proteomes" id="UP001549320"/>
    </source>
</evidence>
<dbReference type="Proteomes" id="UP001549320">
    <property type="component" value="Unassembled WGS sequence"/>
</dbReference>
<gene>
    <name evidence="2" type="ORF">ABIE13_001226</name>
</gene>
<keyword evidence="1" id="KW-1133">Transmembrane helix</keyword>
<keyword evidence="1" id="KW-0472">Membrane</keyword>
<organism evidence="2 3">
    <name type="scientific">Ottowia thiooxydans</name>
    <dbReference type="NCBI Taxonomy" id="219182"/>
    <lineage>
        <taxon>Bacteria</taxon>
        <taxon>Pseudomonadati</taxon>
        <taxon>Pseudomonadota</taxon>
        <taxon>Betaproteobacteria</taxon>
        <taxon>Burkholderiales</taxon>
        <taxon>Comamonadaceae</taxon>
        <taxon>Ottowia</taxon>
    </lineage>
</organism>
<comment type="caution">
    <text evidence="2">The sequence shown here is derived from an EMBL/GenBank/DDBJ whole genome shotgun (WGS) entry which is preliminary data.</text>
</comment>
<evidence type="ECO:0000313" key="2">
    <source>
        <dbReference type="EMBL" id="MET4576126.1"/>
    </source>
</evidence>
<feature type="transmembrane region" description="Helical" evidence="1">
    <location>
        <begin position="12"/>
        <end position="34"/>
    </location>
</feature>
<keyword evidence="1" id="KW-0812">Transmembrane</keyword>